<dbReference type="InterPro" id="IPR012348">
    <property type="entry name" value="RNR-like"/>
</dbReference>
<gene>
    <name evidence="1" type="ORF">J4557_08205</name>
</gene>
<proteinExistence type="predicted"/>
<dbReference type="SUPFAM" id="SSF47240">
    <property type="entry name" value="Ferritin-like"/>
    <property type="match status" value="1"/>
</dbReference>
<reference evidence="1 2" key="1">
    <citation type="submission" date="2021-03" db="EMBL/GenBank/DDBJ databases">
        <authorList>
            <person name="Kanchanasin P."/>
            <person name="Saeng-In P."/>
            <person name="Phongsopitanun W."/>
            <person name="Yuki M."/>
            <person name="Kudo T."/>
            <person name="Ohkuma M."/>
            <person name="Tanasupawat S."/>
        </authorList>
    </citation>
    <scope>NUCLEOTIDE SEQUENCE [LARGE SCALE GENOMIC DNA]</scope>
    <source>
        <strain evidence="1 2">L46</strain>
    </source>
</reference>
<dbReference type="Gene3D" id="1.10.620.20">
    <property type="entry name" value="Ribonucleotide Reductase, subunit A"/>
    <property type="match status" value="2"/>
</dbReference>
<keyword evidence="2" id="KW-1185">Reference proteome</keyword>
<dbReference type="Proteomes" id="UP000666915">
    <property type="component" value="Unassembled WGS sequence"/>
</dbReference>
<dbReference type="InterPro" id="IPR009078">
    <property type="entry name" value="Ferritin-like_SF"/>
</dbReference>
<evidence type="ECO:0000313" key="2">
    <source>
        <dbReference type="Proteomes" id="UP000666915"/>
    </source>
</evidence>
<organism evidence="1 2">
    <name type="scientific">Actinomadura nitritigenes</name>
    <dbReference type="NCBI Taxonomy" id="134602"/>
    <lineage>
        <taxon>Bacteria</taxon>
        <taxon>Bacillati</taxon>
        <taxon>Actinomycetota</taxon>
        <taxon>Actinomycetes</taxon>
        <taxon>Streptosporangiales</taxon>
        <taxon>Thermomonosporaceae</taxon>
        <taxon>Actinomadura</taxon>
    </lineage>
</organism>
<dbReference type="RefSeq" id="WP_208265837.1">
    <property type="nucleotide sequence ID" value="NZ_BAAAGM010000035.1"/>
</dbReference>
<dbReference type="CDD" id="cd00657">
    <property type="entry name" value="Ferritin_like"/>
    <property type="match status" value="1"/>
</dbReference>
<protein>
    <submittedName>
        <fullName evidence="1">Ferritin-like domain-containing protein</fullName>
    </submittedName>
</protein>
<sequence length="395" mass="42353">MTDPVLDLEDLGFESGAHLLVQRALGDLTPGARLGVRGRDPLLDAHLRAWCRPRGHTVAAGEDPVLAWIVPGGADRWARAERAGGAAGPDGVVAEAPAHWGLAARGSLVEPGGPAPAFDLAERDVVWAEIAPALYAHAASAQWDPATAVPWDAEFALPTDIERAVVQVMTYLVENEQAALVVPARLLARVHPHFREVVQLLAVQAADEARHVEVFARRAALSGGPLGTSAAGGRASLATLLTEPDFSLASFLLSVLGEGTFLALLAFLDRHAPDPVTRQAVRLARQDEARHVAFGVAHLRHRTEADPRFRSRLRAAVERRHDALAASTGLNQDVFDALVLLAAGEWSPGAVRRGHAAVLDLQREMDEGRRRRLAHLGFPDGEAAELSALHTRNFM</sequence>
<comment type="caution">
    <text evidence="1">The sequence shown here is derived from an EMBL/GenBank/DDBJ whole genome shotgun (WGS) entry which is preliminary data.</text>
</comment>
<name>A0ABS3QV55_9ACTN</name>
<evidence type="ECO:0000313" key="1">
    <source>
        <dbReference type="EMBL" id="MBO2437497.1"/>
    </source>
</evidence>
<accession>A0ABS3QV55</accession>
<dbReference type="EMBL" id="JAGEOK010000005">
    <property type="protein sequence ID" value="MBO2437497.1"/>
    <property type="molecule type" value="Genomic_DNA"/>
</dbReference>